<dbReference type="Gramene" id="OMO96055">
    <property type="protein sequence ID" value="OMO96055"/>
    <property type="gene ID" value="CCACVL1_05095"/>
</dbReference>
<evidence type="ECO:0000313" key="1">
    <source>
        <dbReference type="EMBL" id="OMO96055.1"/>
    </source>
</evidence>
<accession>A0A1R3JMK6</accession>
<comment type="caution">
    <text evidence="1">The sequence shown here is derived from an EMBL/GenBank/DDBJ whole genome shotgun (WGS) entry which is preliminary data.</text>
</comment>
<keyword evidence="2" id="KW-1185">Reference proteome</keyword>
<gene>
    <name evidence="1" type="ORF">CCACVL1_05095</name>
</gene>
<sequence length="75" mass="8413">MSKFLRCQGVELFLHYLSLESLVGSGYMELLTVSTVFDGGHRAIVFNRIKGIKDEVKIGLRVLTRPDAAKLPTIY</sequence>
<evidence type="ECO:0000313" key="2">
    <source>
        <dbReference type="Proteomes" id="UP000188268"/>
    </source>
</evidence>
<dbReference type="AlphaFoldDB" id="A0A1R3JMK6"/>
<dbReference type="EMBL" id="AWWV01007520">
    <property type="protein sequence ID" value="OMO96055.1"/>
    <property type="molecule type" value="Genomic_DNA"/>
</dbReference>
<name>A0A1R3JMK6_COCAP</name>
<protein>
    <submittedName>
        <fullName evidence="1">Uncharacterized protein</fullName>
    </submittedName>
</protein>
<dbReference type="OrthoDB" id="10458826at2759"/>
<organism evidence="1 2">
    <name type="scientific">Corchorus capsularis</name>
    <name type="common">Jute</name>
    <dbReference type="NCBI Taxonomy" id="210143"/>
    <lineage>
        <taxon>Eukaryota</taxon>
        <taxon>Viridiplantae</taxon>
        <taxon>Streptophyta</taxon>
        <taxon>Embryophyta</taxon>
        <taxon>Tracheophyta</taxon>
        <taxon>Spermatophyta</taxon>
        <taxon>Magnoliopsida</taxon>
        <taxon>eudicotyledons</taxon>
        <taxon>Gunneridae</taxon>
        <taxon>Pentapetalae</taxon>
        <taxon>rosids</taxon>
        <taxon>malvids</taxon>
        <taxon>Malvales</taxon>
        <taxon>Malvaceae</taxon>
        <taxon>Grewioideae</taxon>
        <taxon>Apeibeae</taxon>
        <taxon>Corchorus</taxon>
    </lineage>
</organism>
<dbReference type="Proteomes" id="UP000188268">
    <property type="component" value="Unassembled WGS sequence"/>
</dbReference>
<proteinExistence type="predicted"/>
<reference evidence="1 2" key="1">
    <citation type="submission" date="2013-09" db="EMBL/GenBank/DDBJ databases">
        <title>Corchorus capsularis genome sequencing.</title>
        <authorList>
            <person name="Alam M."/>
            <person name="Haque M.S."/>
            <person name="Islam M.S."/>
            <person name="Emdad E.M."/>
            <person name="Islam M.M."/>
            <person name="Ahmed B."/>
            <person name="Halim A."/>
            <person name="Hossen Q.M.M."/>
            <person name="Hossain M.Z."/>
            <person name="Ahmed R."/>
            <person name="Khan M.M."/>
            <person name="Islam R."/>
            <person name="Rashid M.M."/>
            <person name="Khan S.A."/>
            <person name="Rahman M.S."/>
            <person name="Alam M."/>
        </authorList>
    </citation>
    <scope>NUCLEOTIDE SEQUENCE [LARGE SCALE GENOMIC DNA]</scope>
    <source>
        <strain evidence="2">cv. CVL-1</strain>
        <tissue evidence="1">Whole seedling</tissue>
    </source>
</reference>